<proteinExistence type="predicted"/>
<evidence type="ECO:0000313" key="3">
    <source>
        <dbReference type="EMBL" id="MBB5515331.1"/>
    </source>
</evidence>
<protein>
    <submittedName>
        <fullName evidence="3">Polysaccharide export outer membrane protein</fullName>
    </submittedName>
</protein>
<evidence type="ECO:0000313" key="4">
    <source>
        <dbReference type="Proteomes" id="UP000553766"/>
    </source>
</evidence>
<dbReference type="InterPro" id="IPR003715">
    <property type="entry name" value="Poly_export_N"/>
</dbReference>
<dbReference type="Pfam" id="PF02563">
    <property type="entry name" value="Poly_export"/>
    <property type="match status" value="1"/>
</dbReference>
<dbReference type="EMBL" id="JACIJS010000003">
    <property type="protein sequence ID" value="MBB5515331.1"/>
    <property type="molecule type" value="Genomic_DNA"/>
</dbReference>
<gene>
    <name evidence="3" type="ORF">FHS89_001341</name>
</gene>
<dbReference type="Gene3D" id="3.30.1950.10">
    <property type="entry name" value="wza like domain"/>
    <property type="match status" value="1"/>
</dbReference>
<evidence type="ECO:0000256" key="1">
    <source>
        <dbReference type="ARBA" id="ARBA00022729"/>
    </source>
</evidence>
<sequence>MTPTFMLARMRSGLLIGLCLVVAGCTLPRSGPTISEITAPNPDGSPAVDIIEIDDRVALVSRIDEPLVLSPQFTSATIENIELIRPLDVLTITIWENTDTGLFGGLVGPTVLAEKRVDLSGHVFIPQVGRLQVAGLTIEQLRQRLTARLAEMTPEPQVEVSLVLADNNTVKVFGENGAIGEFPIEARTRTLSGLLANAAGSGIETEVAQVTIRRGGQVGRVWMEDVYRDPRADIALKGGDIILVERDDRSFRALGALGGNGEIDFPGRDISLMTALASLGGLNSATADPTGVFVLRIEGPNILNQIHPEKPVTTPQRVAYVMDLTKPAAFFTASNFYVRDDDIVYVTEAPYVQWLKIIGSIAPPINTVSSTSDLLTETFN</sequence>
<dbReference type="GO" id="GO:0015159">
    <property type="term" value="F:polysaccharide transmembrane transporter activity"/>
    <property type="evidence" value="ECO:0007669"/>
    <property type="project" value="InterPro"/>
</dbReference>
<dbReference type="Proteomes" id="UP000553766">
    <property type="component" value="Unassembled WGS sequence"/>
</dbReference>
<reference evidence="3 4" key="1">
    <citation type="submission" date="2020-08" db="EMBL/GenBank/DDBJ databases">
        <title>Genomic Encyclopedia of Type Strains, Phase IV (KMG-IV): sequencing the most valuable type-strain genomes for metagenomic binning, comparative biology and taxonomic classification.</title>
        <authorList>
            <person name="Goeker M."/>
        </authorList>
    </citation>
    <scope>NUCLEOTIDE SEQUENCE [LARGE SCALE GENOMIC DNA]</scope>
    <source>
        <strain evidence="3 4">DSM 103377</strain>
    </source>
</reference>
<organism evidence="3 4">
    <name type="scientific">Rubricella aquisinus</name>
    <dbReference type="NCBI Taxonomy" id="2028108"/>
    <lineage>
        <taxon>Bacteria</taxon>
        <taxon>Pseudomonadati</taxon>
        <taxon>Pseudomonadota</taxon>
        <taxon>Alphaproteobacteria</taxon>
        <taxon>Rhodobacterales</taxon>
        <taxon>Paracoccaceae</taxon>
        <taxon>Rubricella</taxon>
    </lineage>
</organism>
<comment type="caution">
    <text evidence="3">The sequence shown here is derived from an EMBL/GenBank/DDBJ whole genome shotgun (WGS) entry which is preliminary data.</text>
</comment>
<feature type="domain" description="Polysaccharide export protein N-terminal" evidence="2">
    <location>
        <begin position="83"/>
        <end position="162"/>
    </location>
</feature>
<dbReference type="RefSeq" id="WP_184009799.1">
    <property type="nucleotide sequence ID" value="NZ_JACIJS010000003.1"/>
</dbReference>
<evidence type="ECO:0000259" key="2">
    <source>
        <dbReference type="Pfam" id="PF02563"/>
    </source>
</evidence>
<dbReference type="Gene3D" id="3.10.560.10">
    <property type="entry name" value="Outer membrane lipoprotein wza domain like"/>
    <property type="match status" value="2"/>
</dbReference>
<name>A0A840WLC6_9RHOB</name>
<dbReference type="AlphaFoldDB" id="A0A840WLC6"/>
<keyword evidence="1" id="KW-0732">Signal</keyword>
<keyword evidence="4" id="KW-1185">Reference proteome</keyword>
<dbReference type="InterPro" id="IPR049712">
    <property type="entry name" value="Poly_export"/>
</dbReference>
<accession>A0A840WLC6</accession>
<dbReference type="PANTHER" id="PTHR33619:SF3">
    <property type="entry name" value="POLYSACCHARIDE EXPORT PROTEIN GFCE-RELATED"/>
    <property type="match status" value="1"/>
</dbReference>
<dbReference type="PANTHER" id="PTHR33619">
    <property type="entry name" value="POLYSACCHARIDE EXPORT PROTEIN GFCE-RELATED"/>
    <property type="match status" value="1"/>
</dbReference>